<evidence type="ECO:0000256" key="1">
    <source>
        <dbReference type="ARBA" id="ARBA00022603"/>
    </source>
</evidence>
<dbReference type="PANTHER" id="PTHR43712">
    <property type="entry name" value="PUTATIVE (AFU_ORTHOLOGUE AFUA_4G14580)-RELATED"/>
    <property type="match status" value="1"/>
</dbReference>
<dbReference type="InterPro" id="IPR036390">
    <property type="entry name" value="WH_DNA-bd_sf"/>
</dbReference>
<proteinExistence type="predicted"/>
<feature type="domain" description="O-methyltransferase C-terminal" evidence="4">
    <location>
        <begin position="217"/>
        <end position="446"/>
    </location>
</feature>
<evidence type="ECO:0000256" key="2">
    <source>
        <dbReference type="ARBA" id="ARBA00022679"/>
    </source>
</evidence>
<dbReference type="Pfam" id="PF00891">
    <property type="entry name" value="Methyltransf_2"/>
    <property type="match status" value="1"/>
</dbReference>
<keyword evidence="6" id="KW-1185">Reference proteome</keyword>
<dbReference type="Proteomes" id="UP000623687">
    <property type="component" value="Unassembled WGS sequence"/>
</dbReference>
<name>A0A8H7DR09_PLEOS</name>
<dbReference type="GeneID" id="59375703"/>
<dbReference type="AlphaFoldDB" id="A0A8H7DR09"/>
<dbReference type="PANTHER" id="PTHR43712:SF2">
    <property type="entry name" value="O-METHYLTRANSFERASE CICE"/>
    <property type="match status" value="1"/>
</dbReference>
<dbReference type="GO" id="GO:0008171">
    <property type="term" value="F:O-methyltransferase activity"/>
    <property type="evidence" value="ECO:0007669"/>
    <property type="project" value="InterPro"/>
</dbReference>
<dbReference type="SUPFAM" id="SSF46785">
    <property type="entry name" value="Winged helix' DNA-binding domain"/>
    <property type="match status" value="1"/>
</dbReference>
<protein>
    <recommendedName>
        <fullName evidence="4">O-methyltransferase C-terminal domain-containing protein</fullName>
    </recommendedName>
</protein>
<evidence type="ECO:0000313" key="6">
    <source>
        <dbReference type="Proteomes" id="UP000623687"/>
    </source>
</evidence>
<sequence>MSTHPNDLSALVKLISDSVAVVTSEYAKAGHAPPALDSTGQDPFYSPELVSDQLKTAIQITEAACAQLSATVASAGHVVTNVSGLHGKLKAETVYSSIFPAQKAYSFMEPVCMRVALDAKITDHLLDKPKGLHVGELGRLSDQDPGKLGRVLRTLATNHVYTEVAPNVFANNRLSMKLLSTDPVSSLARQMTDEGLKCAAILGDVFKDPTTRKSYRQEDCAFHRAHGVSAFDYYGAPERTEIFETIGQAMVGWAQVTGRAMLPKIYPWGSLPANAIVVDVGGGNGHATLNLLKAFPTLKVIVQDTRAVAVQGREYWEKEYPIAIQEKKVDFIGFDFLTETPVTNGTIYYLRHVLHDWADDDCLKILKNVRKSVGPNSKLLINEFVVQYIARGGLTSESQAPAPLLPNYGVANRRLYQQDMNMMVQFNSKERTLDEFIKLGEASGFRFQRLWDGGEAGIVEFVPA</sequence>
<dbReference type="InterPro" id="IPR016461">
    <property type="entry name" value="COMT-like"/>
</dbReference>
<dbReference type="InterPro" id="IPR029063">
    <property type="entry name" value="SAM-dependent_MTases_sf"/>
</dbReference>
<evidence type="ECO:0000259" key="4">
    <source>
        <dbReference type="Pfam" id="PF00891"/>
    </source>
</evidence>
<dbReference type="InterPro" id="IPR036388">
    <property type="entry name" value="WH-like_DNA-bd_sf"/>
</dbReference>
<dbReference type="GO" id="GO:0032259">
    <property type="term" value="P:methylation"/>
    <property type="evidence" value="ECO:0007669"/>
    <property type="project" value="UniProtKB-KW"/>
</dbReference>
<reference evidence="5" key="1">
    <citation type="submission" date="2019-07" db="EMBL/GenBank/DDBJ databases">
        <authorList>
            <person name="Palmer J.M."/>
        </authorList>
    </citation>
    <scope>NUCLEOTIDE SEQUENCE</scope>
    <source>
        <strain evidence="5">PC9</strain>
    </source>
</reference>
<accession>A0A8H7DR09</accession>
<evidence type="ECO:0000313" key="5">
    <source>
        <dbReference type="EMBL" id="KAF7430185.1"/>
    </source>
</evidence>
<dbReference type="Gene3D" id="3.40.50.150">
    <property type="entry name" value="Vaccinia Virus protein VP39"/>
    <property type="match status" value="1"/>
</dbReference>
<dbReference type="InterPro" id="IPR001077">
    <property type="entry name" value="COMT_C"/>
</dbReference>
<dbReference type="PROSITE" id="PS51683">
    <property type="entry name" value="SAM_OMT_II"/>
    <property type="match status" value="1"/>
</dbReference>
<evidence type="ECO:0000256" key="3">
    <source>
        <dbReference type="ARBA" id="ARBA00022691"/>
    </source>
</evidence>
<gene>
    <name evidence="5" type="ORF">PC9H_005885</name>
</gene>
<dbReference type="EMBL" id="JACETU010000004">
    <property type="protein sequence ID" value="KAF7430185.1"/>
    <property type="molecule type" value="Genomic_DNA"/>
</dbReference>
<organism evidence="5 6">
    <name type="scientific">Pleurotus ostreatus</name>
    <name type="common">Oyster mushroom</name>
    <name type="synonym">White-rot fungus</name>
    <dbReference type="NCBI Taxonomy" id="5322"/>
    <lineage>
        <taxon>Eukaryota</taxon>
        <taxon>Fungi</taxon>
        <taxon>Dikarya</taxon>
        <taxon>Basidiomycota</taxon>
        <taxon>Agaricomycotina</taxon>
        <taxon>Agaricomycetes</taxon>
        <taxon>Agaricomycetidae</taxon>
        <taxon>Agaricales</taxon>
        <taxon>Pleurotineae</taxon>
        <taxon>Pleurotaceae</taxon>
        <taxon>Pleurotus</taxon>
    </lineage>
</organism>
<keyword evidence="3" id="KW-0949">S-adenosyl-L-methionine</keyword>
<comment type="caution">
    <text evidence="5">The sequence shown here is derived from an EMBL/GenBank/DDBJ whole genome shotgun (WGS) entry which is preliminary data.</text>
</comment>
<keyword evidence="1" id="KW-0489">Methyltransferase</keyword>
<dbReference type="SUPFAM" id="SSF53335">
    <property type="entry name" value="S-adenosyl-L-methionine-dependent methyltransferases"/>
    <property type="match status" value="1"/>
</dbReference>
<dbReference type="Gene3D" id="1.10.10.10">
    <property type="entry name" value="Winged helix-like DNA-binding domain superfamily/Winged helix DNA-binding domain"/>
    <property type="match status" value="1"/>
</dbReference>
<dbReference type="VEuPathDB" id="FungiDB:PC9H_005885"/>
<dbReference type="OrthoDB" id="1606438at2759"/>
<dbReference type="RefSeq" id="XP_036631463.1">
    <property type="nucleotide sequence ID" value="XM_036775444.1"/>
</dbReference>
<keyword evidence="2" id="KW-0808">Transferase</keyword>